<dbReference type="RefSeq" id="XP_005781396.1">
    <property type="nucleotide sequence ID" value="XM_005781339.1"/>
</dbReference>
<reference evidence="3" key="1">
    <citation type="journal article" date="2013" name="Nature">
        <title>Pan genome of the phytoplankton Emiliania underpins its global distribution.</title>
        <authorList>
            <person name="Read B.A."/>
            <person name="Kegel J."/>
            <person name="Klute M.J."/>
            <person name="Kuo A."/>
            <person name="Lefebvre S.C."/>
            <person name="Maumus F."/>
            <person name="Mayer C."/>
            <person name="Miller J."/>
            <person name="Monier A."/>
            <person name="Salamov A."/>
            <person name="Young J."/>
            <person name="Aguilar M."/>
            <person name="Claverie J.M."/>
            <person name="Frickenhaus S."/>
            <person name="Gonzalez K."/>
            <person name="Herman E.K."/>
            <person name="Lin Y.C."/>
            <person name="Napier J."/>
            <person name="Ogata H."/>
            <person name="Sarno A.F."/>
            <person name="Shmutz J."/>
            <person name="Schroeder D."/>
            <person name="de Vargas C."/>
            <person name="Verret F."/>
            <person name="von Dassow P."/>
            <person name="Valentin K."/>
            <person name="Van de Peer Y."/>
            <person name="Wheeler G."/>
            <person name="Dacks J.B."/>
            <person name="Delwiche C.F."/>
            <person name="Dyhrman S.T."/>
            <person name="Glockner G."/>
            <person name="John U."/>
            <person name="Richards T."/>
            <person name="Worden A.Z."/>
            <person name="Zhang X."/>
            <person name="Grigoriev I.V."/>
            <person name="Allen A.E."/>
            <person name="Bidle K."/>
            <person name="Borodovsky M."/>
            <person name="Bowler C."/>
            <person name="Brownlee C."/>
            <person name="Cock J.M."/>
            <person name="Elias M."/>
            <person name="Gladyshev V.N."/>
            <person name="Groth M."/>
            <person name="Guda C."/>
            <person name="Hadaegh A."/>
            <person name="Iglesias-Rodriguez M.D."/>
            <person name="Jenkins J."/>
            <person name="Jones B.M."/>
            <person name="Lawson T."/>
            <person name="Leese F."/>
            <person name="Lindquist E."/>
            <person name="Lobanov A."/>
            <person name="Lomsadze A."/>
            <person name="Malik S.B."/>
            <person name="Marsh M.E."/>
            <person name="Mackinder L."/>
            <person name="Mock T."/>
            <person name="Mueller-Roeber B."/>
            <person name="Pagarete A."/>
            <person name="Parker M."/>
            <person name="Probert I."/>
            <person name="Quesneville H."/>
            <person name="Raines C."/>
            <person name="Rensing S.A."/>
            <person name="Riano-Pachon D.M."/>
            <person name="Richier S."/>
            <person name="Rokitta S."/>
            <person name="Shiraiwa Y."/>
            <person name="Soanes D.M."/>
            <person name="van der Giezen M."/>
            <person name="Wahlund T.M."/>
            <person name="Williams B."/>
            <person name="Wilson W."/>
            <person name="Wolfe G."/>
            <person name="Wurch L.L."/>
        </authorList>
    </citation>
    <scope>NUCLEOTIDE SEQUENCE</scope>
</reference>
<dbReference type="KEGG" id="ehx:EMIHUDRAFT_234324"/>
<dbReference type="PaxDb" id="2903-EOD28967"/>
<evidence type="ECO:0000313" key="3">
    <source>
        <dbReference type="Proteomes" id="UP000013827"/>
    </source>
</evidence>
<dbReference type="GeneID" id="17274512"/>
<organism evidence="2 3">
    <name type="scientific">Emiliania huxleyi (strain CCMP1516)</name>
    <dbReference type="NCBI Taxonomy" id="280463"/>
    <lineage>
        <taxon>Eukaryota</taxon>
        <taxon>Haptista</taxon>
        <taxon>Haptophyta</taxon>
        <taxon>Prymnesiophyceae</taxon>
        <taxon>Isochrysidales</taxon>
        <taxon>Noelaerhabdaceae</taxon>
        <taxon>Emiliania</taxon>
    </lineage>
</organism>
<dbReference type="AlphaFoldDB" id="A0A0D3JZN2"/>
<accession>A0A0D3JZN2</accession>
<feature type="compositionally biased region" description="Gly residues" evidence="1">
    <location>
        <begin position="259"/>
        <end position="269"/>
    </location>
</feature>
<feature type="compositionally biased region" description="Low complexity" evidence="1">
    <location>
        <begin position="111"/>
        <end position="130"/>
    </location>
</feature>
<dbReference type="Proteomes" id="UP000013827">
    <property type="component" value="Unassembled WGS sequence"/>
</dbReference>
<evidence type="ECO:0000256" key="1">
    <source>
        <dbReference type="SAM" id="MobiDB-lite"/>
    </source>
</evidence>
<dbReference type="STRING" id="2903.R1D1S6"/>
<evidence type="ECO:0000313" key="2">
    <source>
        <dbReference type="EnsemblProtists" id="EOD28967"/>
    </source>
</evidence>
<protein>
    <submittedName>
        <fullName evidence="2">Uncharacterized protein</fullName>
    </submittedName>
</protein>
<feature type="region of interest" description="Disordered" evidence="1">
    <location>
        <begin position="102"/>
        <end position="207"/>
    </location>
</feature>
<dbReference type="EnsemblProtists" id="EOD28967">
    <property type="protein sequence ID" value="EOD28967"/>
    <property type="gene ID" value="EMIHUDRAFT_234324"/>
</dbReference>
<reference evidence="2" key="2">
    <citation type="submission" date="2024-10" db="UniProtKB">
        <authorList>
            <consortium name="EnsemblProtists"/>
        </authorList>
    </citation>
    <scope>IDENTIFICATION</scope>
</reference>
<feature type="region of interest" description="Disordered" evidence="1">
    <location>
        <begin position="1"/>
        <end position="60"/>
    </location>
</feature>
<dbReference type="HOGENOM" id="CLU_932037_0_0_1"/>
<sequence length="299" mass="30124">MSSPMSSPGSDDDQAFVSADEASQVGTPSDEAAAGGRHTDPLPAPSPHSVSEADVATGATSPGVREIVTFFEKAAAAQSPTSIFDAARSPLKPLEGLAAALRLTGTPPPADAAAASPIADAAAAASPAEATHLPAPSPPSRAEPPKSKLPTPLPAEPVTPGHTARTPPSAPHTFVSPPAPTPSRIPVRRGSELVSPPLGPWRTPPLVKEGDTAVVAAAPRSIEAAPPTMLTLPALAAQSNKRHHQRRPADSPLPESVAGAGGVSSAGKGGRPKGESENEEANALMPPPPTRRSSRSQRA</sequence>
<keyword evidence="3" id="KW-1185">Reference proteome</keyword>
<name>A0A0D3JZN2_EMIH1</name>
<proteinExistence type="predicted"/>
<feature type="region of interest" description="Disordered" evidence="1">
    <location>
        <begin position="222"/>
        <end position="299"/>
    </location>
</feature>